<protein>
    <submittedName>
        <fullName evidence="2">Gas vesicle protein GvpG</fullName>
    </submittedName>
</protein>
<sequence>MAFLIDDLLLLPFRLGLDIAEKIRDMAAEELEDTPEKLQRELLDLEMALEIEEITKKEYEKKEKDILARMEALKKEESKQK</sequence>
<accession>A0A2M7UZ63</accession>
<dbReference type="InterPro" id="IPR007804">
    <property type="entry name" value="GvpG"/>
</dbReference>
<evidence type="ECO:0000313" key="2">
    <source>
        <dbReference type="EMBL" id="PIZ89256.1"/>
    </source>
</evidence>
<name>A0A2M7UZ63_9BACT</name>
<dbReference type="Proteomes" id="UP000230760">
    <property type="component" value="Unassembled WGS sequence"/>
</dbReference>
<evidence type="ECO:0000256" key="1">
    <source>
        <dbReference type="SAM" id="Coils"/>
    </source>
</evidence>
<evidence type="ECO:0000313" key="3">
    <source>
        <dbReference type="Proteomes" id="UP000230760"/>
    </source>
</evidence>
<dbReference type="AlphaFoldDB" id="A0A2M7UZ63"/>
<proteinExistence type="predicted"/>
<keyword evidence="1" id="KW-0175">Coiled coil</keyword>
<organism evidence="2 3">
    <name type="scientific">Candidatus Nealsonbacteria bacterium CG_4_10_14_0_2_um_filter_38_17</name>
    <dbReference type="NCBI Taxonomy" id="1974680"/>
    <lineage>
        <taxon>Bacteria</taxon>
        <taxon>Candidatus Nealsoniibacteriota</taxon>
    </lineage>
</organism>
<dbReference type="Pfam" id="PF05120">
    <property type="entry name" value="GvpG"/>
    <property type="match status" value="1"/>
</dbReference>
<reference evidence="3" key="1">
    <citation type="submission" date="2017-09" db="EMBL/GenBank/DDBJ databases">
        <title>Depth-based differentiation of microbial function through sediment-hosted aquifers and enrichment of novel symbionts in the deep terrestrial subsurface.</title>
        <authorList>
            <person name="Probst A.J."/>
            <person name="Ladd B."/>
            <person name="Jarett J.K."/>
            <person name="Geller-Mcgrath D.E."/>
            <person name="Sieber C.M.K."/>
            <person name="Emerson J.B."/>
            <person name="Anantharaman K."/>
            <person name="Thomas B.C."/>
            <person name="Malmstrom R."/>
            <person name="Stieglmeier M."/>
            <person name="Klingl A."/>
            <person name="Woyke T."/>
            <person name="Ryan C.M."/>
            <person name="Banfield J.F."/>
        </authorList>
    </citation>
    <scope>NUCLEOTIDE SEQUENCE [LARGE SCALE GENOMIC DNA]</scope>
</reference>
<comment type="caution">
    <text evidence="2">The sequence shown here is derived from an EMBL/GenBank/DDBJ whole genome shotgun (WGS) entry which is preliminary data.</text>
</comment>
<dbReference type="EMBL" id="PFPB01000007">
    <property type="protein sequence ID" value="PIZ89256.1"/>
    <property type="molecule type" value="Genomic_DNA"/>
</dbReference>
<feature type="coiled-coil region" evidence="1">
    <location>
        <begin position="28"/>
        <end position="76"/>
    </location>
</feature>
<gene>
    <name evidence="2" type="ORF">COX90_00260</name>
</gene>